<dbReference type="AlphaFoldDB" id="A0A4S8HSJ0"/>
<dbReference type="PANTHER" id="PTHR32305">
    <property type="match status" value="1"/>
</dbReference>
<organism evidence="2 3">
    <name type="scientific">Niastella caeni</name>
    <dbReference type="NCBI Taxonomy" id="2569763"/>
    <lineage>
        <taxon>Bacteria</taxon>
        <taxon>Pseudomonadati</taxon>
        <taxon>Bacteroidota</taxon>
        <taxon>Chitinophagia</taxon>
        <taxon>Chitinophagales</taxon>
        <taxon>Chitinophagaceae</taxon>
        <taxon>Niastella</taxon>
    </lineage>
</organism>
<evidence type="ECO:0000313" key="2">
    <source>
        <dbReference type="EMBL" id="THU38518.1"/>
    </source>
</evidence>
<dbReference type="PANTHER" id="PTHR32305:SF15">
    <property type="entry name" value="PROTEIN RHSA-RELATED"/>
    <property type="match status" value="1"/>
</dbReference>
<dbReference type="OrthoDB" id="976756at2"/>
<protein>
    <submittedName>
        <fullName evidence="2">RHS repeat-associated core domain-containing protein</fullName>
    </submittedName>
</protein>
<sequence>MDLTNAANSSYFITTYNSAPVYAVAIAPSYLVRGLPTGSKVKVLGSNPAQYIYTVQFYDDRSRVIQTQTVNVSGEKDIVTMQYDFSGQVLRKLGIFKKNTPNAQTHTILTKMNYDHADRLLSVTQTTNSVINGKTITTPEKTLATLQYNELGQLKKKSIGNNLDSLVYDYNIRNWITGINKNFVAGTAAGYFGLELGYDNTTTAAGSTTFLNPQYNGNIAGAIWKSKGDGINRKYDYSYDNISRLTAAGYVENTSGTTWNNTQLDFSVSNISYDANGNILTMQQKGWKAGSNITIDNLTYNYNTNSNQLKNVIDAVNDTATQLGDFRSSSTYMTTLGGTKTAAAVDYTYDANGNMIKDLNKDIDTTGAAIEYNHLNLPAVVRIKNKGSIMYIYDAAGNKLKKIVRETGKPNKTTLYMGNAVYENDTLQFIAHEEGRLRYSKKYFFNGDSTYAFFYDYFIKDHLGNTRMVLTEQKDTSGYYATMELGTGNGIRNKEKALFNNIEASAYAAASVPGGYPTDTSLTNPNNYVARLNGSGQKVGPSIVLKVMSGDVIDVAIRSFYRSQTSTGNSSALTDILTSLAGGIVTVSGDIKGTLPQLSNSSTSPLLGPLNLFRTDKNPDISGKPKAFLNWILLDDQFHYVSSYPQSGALPVGVADVLNTLAYTGINITKNGYLYVYVSNETQGRDVFFDNLAIKHYTGPVLEETHYYPFGLTMAAISSKAAGKQSNRYLYNGKEKQQQEFSDGSGLEWYDYGARMYDAQIGRWSVVDPLSEKSRRWSPYTYAYDNPIRFIDPDGMEGKPVNQDKPDPKFKELPSSTNSLNLNDVNGTTVTREVIKIVKNHGKEVQEKKSLDNFAKTTLQGSGNGIVEYVLSDGLLGKDDGLTVDIHTEVLEGSEKVLYESDRGVSTNTDADQEVDKSKGVSTKGGVEKDGVSAEAEFNVGTSVTNSGNQAVSISDNVKAETVKAKFKVTVTVSLKLNGLIDGEKTVTTTFSHETEGTYTRTLSGK</sequence>
<keyword evidence="3" id="KW-1185">Reference proteome</keyword>
<evidence type="ECO:0000256" key="1">
    <source>
        <dbReference type="SAM" id="MobiDB-lite"/>
    </source>
</evidence>
<dbReference type="InterPro" id="IPR050708">
    <property type="entry name" value="T6SS_VgrG/RHS"/>
</dbReference>
<feature type="region of interest" description="Disordered" evidence="1">
    <location>
        <begin position="902"/>
        <end position="928"/>
    </location>
</feature>
<dbReference type="InterPro" id="IPR022385">
    <property type="entry name" value="Rhs_assc_core"/>
</dbReference>
<dbReference type="Proteomes" id="UP000306918">
    <property type="component" value="Unassembled WGS sequence"/>
</dbReference>
<dbReference type="Gene3D" id="2.180.10.10">
    <property type="entry name" value="RHS repeat-associated core"/>
    <property type="match status" value="2"/>
</dbReference>
<evidence type="ECO:0000313" key="3">
    <source>
        <dbReference type="Proteomes" id="UP000306918"/>
    </source>
</evidence>
<name>A0A4S8HSJ0_9BACT</name>
<comment type="caution">
    <text evidence="2">The sequence shown here is derived from an EMBL/GenBank/DDBJ whole genome shotgun (WGS) entry which is preliminary data.</text>
</comment>
<accession>A0A4S8HSJ0</accession>
<reference evidence="2 3" key="1">
    <citation type="submission" date="2019-04" db="EMBL/GenBank/DDBJ databases">
        <title>Niastella caeni sp. nov., isolated from activated sludge.</title>
        <authorList>
            <person name="Sheng M."/>
        </authorList>
    </citation>
    <scope>NUCLEOTIDE SEQUENCE [LARGE SCALE GENOMIC DNA]</scope>
    <source>
        <strain evidence="2 3">HX-2-15</strain>
    </source>
</reference>
<gene>
    <name evidence="2" type="ORF">FAM09_17035</name>
</gene>
<proteinExistence type="predicted"/>
<dbReference type="NCBIfam" id="TIGR03696">
    <property type="entry name" value="Rhs_assc_core"/>
    <property type="match status" value="1"/>
</dbReference>
<dbReference type="EMBL" id="STFF01000004">
    <property type="protein sequence ID" value="THU38518.1"/>
    <property type="molecule type" value="Genomic_DNA"/>
</dbReference>